<gene>
    <name evidence="2" type="ORF">MKW94_013237</name>
</gene>
<evidence type="ECO:0000256" key="1">
    <source>
        <dbReference type="SAM" id="SignalP"/>
    </source>
</evidence>
<dbReference type="GO" id="GO:0005886">
    <property type="term" value="C:plasma membrane"/>
    <property type="evidence" value="ECO:0007669"/>
    <property type="project" value="TreeGrafter"/>
</dbReference>
<dbReference type="PANTHER" id="PTHR48006:SF34">
    <property type="entry name" value="OS08G0203700 PROTEIN"/>
    <property type="match status" value="1"/>
</dbReference>
<evidence type="ECO:0000313" key="3">
    <source>
        <dbReference type="Proteomes" id="UP001177140"/>
    </source>
</evidence>
<dbReference type="Gene3D" id="3.80.10.10">
    <property type="entry name" value="Ribonuclease Inhibitor"/>
    <property type="match status" value="1"/>
</dbReference>
<evidence type="ECO:0000313" key="2">
    <source>
        <dbReference type="EMBL" id="MCL7047052.1"/>
    </source>
</evidence>
<dbReference type="InterPro" id="IPR032675">
    <property type="entry name" value="LRR_dom_sf"/>
</dbReference>
<dbReference type="Proteomes" id="UP001177140">
    <property type="component" value="Unassembled WGS sequence"/>
</dbReference>
<feature type="signal peptide" evidence="1">
    <location>
        <begin position="1"/>
        <end position="16"/>
    </location>
</feature>
<dbReference type="SUPFAM" id="SSF52058">
    <property type="entry name" value="L domain-like"/>
    <property type="match status" value="1"/>
</dbReference>
<dbReference type="AlphaFoldDB" id="A0AA42B0K0"/>
<keyword evidence="3" id="KW-1185">Reference proteome</keyword>
<dbReference type="EMBL" id="JAJJMA010288848">
    <property type="protein sequence ID" value="MCL7047052.1"/>
    <property type="molecule type" value="Genomic_DNA"/>
</dbReference>
<feature type="chain" id="PRO_5041399819" evidence="1">
    <location>
        <begin position="17"/>
        <end position="84"/>
    </location>
</feature>
<dbReference type="PANTHER" id="PTHR48006">
    <property type="entry name" value="LEUCINE-RICH REPEAT-CONTAINING PROTEIN DDB_G0281931-RELATED"/>
    <property type="match status" value="1"/>
</dbReference>
<feature type="non-terminal residue" evidence="2">
    <location>
        <position position="1"/>
    </location>
</feature>
<accession>A0AA42B0K0</accession>
<organism evidence="2 3">
    <name type="scientific">Papaver nudicaule</name>
    <name type="common">Iceland poppy</name>
    <dbReference type="NCBI Taxonomy" id="74823"/>
    <lineage>
        <taxon>Eukaryota</taxon>
        <taxon>Viridiplantae</taxon>
        <taxon>Streptophyta</taxon>
        <taxon>Embryophyta</taxon>
        <taxon>Tracheophyta</taxon>
        <taxon>Spermatophyta</taxon>
        <taxon>Magnoliopsida</taxon>
        <taxon>Ranunculales</taxon>
        <taxon>Papaveraceae</taxon>
        <taxon>Papaveroideae</taxon>
        <taxon>Papaver</taxon>
    </lineage>
</organism>
<reference evidence="2" key="1">
    <citation type="submission" date="2022-03" db="EMBL/GenBank/DDBJ databases">
        <title>A functionally conserved STORR gene fusion in Papaver species that diverged 16.8 million years ago.</title>
        <authorList>
            <person name="Catania T."/>
        </authorList>
    </citation>
    <scope>NUCLEOTIDE SEQUENCE</scope>
    <source>
        <strain evidence="2">S-191538</strain>
    </source>
</reference>
<comment type="caution">
    <text evidence="2">The sequence shown here is derived from an EMBL/GenBank/DDBJ whole genome shotgun (WGS) entry which is preliminary data.</text>
</comment>
<proteinExistence type="predicted"/>
<name>A0AA42B0K0_PAPNU</name>
<dbReference type="InterPro" id="IPR051824">
    <property type="entry name" value="LRR_Rcpt-Like_S/T_Kinase"/>
</dbReference>
<sequence>MLTSYLLFFFFCRAFGSNNLSGSLPPQLGSLTNLDQIYIDSAGVGGDIPQTFANLVNMVTMWASDNAFTGKIPDFIGSWSKLTS</sequence>
<protein>
    <submittedName>
        <fullName evidence="2">Uncharacterized protein</fullName>
    </submittedName>
</protein>
<keyword evidence="1" id="KW-0732">Signal</keyword>